<accession>A0AAN8LFR2</accession>
<feature type="domain" description="PHD-type" evidence="9">
    <location>
        <begin position="63"/>
        <end position="129"/>
    </location>
</feature>
<evidence type="ECO:0000256" key="7">
    <source>
        <dbReference type="PROSITE-ProRule" id="PRU00509"/>
    </source>
</evidence>
<feature type="compositionally biased region" description="Low complexity" evidence="8">
    <location>
        <begin position="704"/>
        <end position="720"/>
    </location>
</feature>
<evidence type="ECO:0000256" key="5">
    <source>
        <dbReference type="ARBA" id="ARBA00022833"/>
    </source>
</evidence>
<dbReference type="AlphaFoldDB" id="A0AAN8LFR2"/>
<evidence type="ECO:0000256" key="1">
    <source>
        <dbReference type="ARBA" id="ARBA00022614"/>
    </source>
</evidence>
<dbReference type="Proteomes" id="UP001356427">
    <property type="component" value="Unassembled WGS sequence"/>
</dbReference>
<feature type="compositionally biased region" description="Pro residues" evidence="8">
    <location>
        <begin position="610"/>
        <end position="625"/>
    </location>
</feature>
<dbReference type="SUPFAM" id="SSF57903">
    <property type="entry name" value="FYVE/PHD zinc finger"/>
    <property type="match status" value="1"/>
</dbReference>
<dbReference type="InterPro" id="IPR013083">
    <property type="entry name" value="Znf_RING/FYVE/PHD"/>
</dbReference>
<feature type="domain" description="CXXC-type" evidence="10">
    <location>
        <begin position="10"/>
        <end position="56"/>
    </location>
</feature>
<dbReference type="InterPro" id="IPR011011">
    <property type="entry name" value="Znf_FYVE_PHD"/>
</dbReference>
<feature type="region of interest" description="Disordered" evidence="8">
    <location>
        <begin position="129"/>
        <end position="501"/>
    </location>
</feature>
<evidence type="ECO:0000256" key="2">
    <source>
        <dbReference type="ARBA" id="ARBA00022723"/>
    </source>
</evidence>
<dbReference type="FunFam" id="3.30.40.10:FF:000020">
    <property type="entry name" value="lysine-specific demethylase 2B isoform X1"/>
    <property type="match status" value="1"/>
</dbReference>
<feature type="compositionally biased region" description="Basic and acidic residues" evidence="8">
    <location>
        <begin position="129"/>
        <end position="161"/>
    </location>
</feature>
<keyword evidence="4 7" id="KW-0863">Zinc-finger</keyword>
<feature type="compositionally biased region" description="Low complexity" evidence="8">
    <location>
        <begin position="730"/>
        <end position="739"/>
    </location>
</feature>
<evidence type="ECO:0000313" key="12">
    <source>
        <dbReference type="Proteomes" id="UP001356427"/>
    </source>
</evidence>
<feature type="compositionally biased region" description="Low complexity" evidence="8">
    <location>
        <begin position="274"/>
        <end position="283"/>
    </location>
</feature>
<feature type="compositionally biased region" description="Basic and acidic residues" evidence="8">
    <location>
        <begin position="360"/>
        <end position="372"/>
    </location>
</feature>
<feature type="compositionally biased region" description="Basic and acidic residues" evidence="8">
    <location>
        <begin position="316"/>
        <end position="332"/>
    </location>
</feature>
<proteinExistence type="predicted"/>
<dbReference type="GO" id="GO:0008270">
    <property type="term" value="F:zinc ion binding"/>
    <property type="evidence" value="ECO:0007669"/>
    <property type="project" value="UniProtKB-KW"/>
</dbReference>
<dbReference type="Gene3D" id="3.30.40.10">
    <property type="entry name" value="Zinc/RING finger domain, C3HC4 (zinc finger)"/>
    <property type="match status" value="1"/>
</dbReference>
<dbReference type="InterPro" id="IPR006553">
    <property type="entry name" value="Leu-rich_rpt_Cys-con_subtyp"/>
</dbReference>
<keyword evidence="3" id="KW-0677">Repeat</keyword>
<keyword evidence="12" id="KW-1185">Reference proteome</keyword>
<feature type="region of interest" description="Disordered" evidence="8">
    <location>
        <begin position="513"/>
        <end position="776"/>
    </location>
</feature>
<evidence type="ECO:0008006" key="13">
    <source>
        <dbReference type="Google" id="ProtNLM"/>
    </source>
</evidence>
<sequence>MSGSKALGGARRRRTRCRRCQACMRTECGECHFCKDMKKFGGPGRMKQSCLLRQCTAPVLPHTAVCFSCGEAGKEDTVDTEEEKFSLSLMECTICNEIIHPSCLKMGKAEGIINDEIPNCWECPKCHKEGKTSKDGGDGSGKRRMDNGEVGRWKLTDDPPPTKKKPPSSLEDGGRQDGHKRKKEKELPQDSGPKKKMKGAHEKRLKKKQKPNVSETAESNGPNSSTGGGQGSGGGSNSTQSPTSTASQDLRSHHREKLERFKQMCQLLERVRESSSSSSSTSESDSESDSDSPSGSDGRRGSEPSSPAPVAYSNSARERNRERDRERDRRLAELGFSASEDSEGEGSVKEEEEAVEEQVVGDKPRRRGEGPPRGRKGLTTSKRAVDGGDGSGKRRMDNGEVGRWKLTDDPPPTKKKPPSSLEDGGRQDGHKRKKEKELPQDSGPKKKKQKPNVSETAESNGPNSSTGGGQGSGGGSNSTQSPTSTASQDQRSHHREKLERFKQMCQLLERMAAAALNPPPPHPLLIATVPGSATGNGIGREDRRLAELGFSASEDSEGEGSVKEEEEAVEEQVVGDKPRRRGEGPPRGRKGLTTDGNDEESGERSRKSTPLPPPSPLSSTQPPPSSGHGPSPGSEGFSGKRSNGSETRNGRTRAGVRDRETQEKENANNSSSGGGSVANHRHGTGKGNKGNKIRSNKQTGSQPTSRNSSNSSASTATTTSNGGGEGLLGPGSNSSGGMSALAASPRSQPSRMAPRSQMMKRSPPAVPSPPRPVQMERHLVRPPPACPEPHCLPLDSGSSHVMPRDVWLRVFQHLSQRELCVCMRVCRTWSRWCCDKRLWTQIDLSRQRSITPPMLSGIIRRQPVSLNLGYTNISKKQLMWLINRLQGLLELNVSGCPWSSVSALCQAACPCLRLLDLSRVEDMKDSHLRELLAPPADTRTAHGESRGGRFQNVTELRLAGLDLTDVTSRLLVRYLPHLTKLDLSQCGNITDQTIHTLTSPMSPLKDSLTHLNLAGCVKVTEQCLPLLRRCASLQSADLRSCTLLTPDACQLLSFPCPYDRVLLKNS</sequence>
<dbReference type="CDD" id="cd22180">
    <property type="entry name" value="F-box_FBXL10"/>
    <property type="match status" value="1"/>
</dbReference>
<dbReference type="InterPro" id="IPR002857">
    <property type="entry name" value="Znf_CXXC"/>
</dbReference>
<dbReference type="Pfam" id="PF16866">
    <property type="entry name" value="PHD_4"/>
    <property type="match status" value="1"/>
</dbReference>
<feature type="compositionally biased region" description="Basic residues" evidence="8">
    <location>
        <begin position="679"/>
        <end position="695"/>
    </location>
</feature>
<feature type="compositionally biased region" description="Basic and acidic residues" evidence="8">
    <location>
        <begin position="383"/>
        <end position="412"/>
    </location>
</feature>
<dbReference type="SUPFAM" id="SSF52047">
    <property type="entry name" value="RNI-like"/>
    <property type="match status" value="1"/>
</dbReference>
<evidence type="ECO:0000259" key="10">
    <source>
        <dbReference type="PROSITE" id="PS51058"/>
    </source>
</evidence>
<feature type="compositionally biased region" description="Acidic residues" evidence="8">
    <location>
        <begin position="340"/>
        <end position="356"/>
    </location>
</feature>
<dbReference type="PROSITE" id="PS50016">
    <property type="entry name" value="ZF_PHD_2"/>
    <property type="match status" value="1"/>
</dbReference>
<dbReference type="InterPro" id="IPR050690">
    <property type="entry name" value="JHDM1_Histone_Demethylase"/>
</dbReference>
<feature type="compositionally biased region" description="Low complexity" evidence="8">
    <location>
        <begin position="626"/>
        <end position="639"/>
    </location>
</feature>
<feature type="compositionally biased region" description="Acidic residues" evidence="8">
    <location>
        <begin position="554"/>
        <end position="570"/>
    </location>
</feature>
<dbReference type="InterPro" id="IPR032675">
    <property type="entry name" value="LRR_dom_sf"/>
</dbReference>
<reference evidence="11 12" key="1">
    <citation type="submission" date="2021-04" db="EMBL/GenBank/DDBJ databases">
        <authorList>
            <person name="De Guttry C."/>
            <person name="Zahm M."/>
            <person name="Klopp C."/>
            <person name="Cabau C."/>
            <person name="Louis A."/>
            <person name="Berthelot C."/>
            <person name="Parey E."/>
            <person name="Roest Crollius H."/>
            <person name="Montfort J."/>
            <person name="Robinson-Rechavi M."/>
            <person name="Bucao C."/>
            <person name="Bouchez O."/>
            <person name="Gislard M."/>
            <person name="Lluch J."/>
            <person name="Milhes M."/>
            <person name="Lampietro C."/>
            <person name="Lopez Roques C."/>
            <person name="Donnadieu C."/>
            <person name="Braasch I."/>
            <person name="Desvignes T."/>
            <person name="Postlethwait J."/>
            <person name="Bobe J."/>
            <person name="Wedekind C."/>
            <person name="Guiguen Y."/>
        </authorList>
    </citation>
    <scope>NUCLEOTIDE SEQUENCE [LARGE SCALE GENOMIC DNA]</scope>
    <source>
        <strain evidence="11">Cs_M1</strain>
        <tissue evidence="11">Blood</tissue>
    </source>
</reference>
<comment type="caution">
    <text evidence="11">The sequence shown here is derived from an EMBL/GenBank/DDBJ whole genome shotgun (WGS) entry which is preliminary data.</text>
</comment>
<evidence type="ECO:0000259" key="9">
    <source>
        <dbReference type="PROSITE" id="PS50016"/>
    </source>
</evidence>
<keyword evidence="1" id="KW-0433">Leucine-rich repeat</keyword>
<dbReference type="PROSITE" id="PS51058">
    <property type="entry name" value="ZF_CXXC"/>
    <property type="match status" value="1"/>
</dbReference>
<dbReference type="PANTHER" id="PTHR23123">
    <property type="entry name" value="PHD/F-BOX CONTAINING PROTEIN"/>
    <property type="match status" value="1"/>
</dbReference>
<feature type="compositionally biased region" description="Basic and acidic residues" evidence="8">
    <location>
        <begin position="655"/>
        <end position="666"/>
    </location>
</feature>
<dbReference type="CDD" id="cd15645">
    <property type="entry name" value="PHD_FXL19"/>
    <property type="match status" value="1"/>
</dbReference>
<dbReference type="SMART" id="SM00256">
    <property type="entry name" value="FBOX"/>
    <property type="match status" value="1"/>
</dbReference>
<protein>
    <recommendedName>
        <fullName evidence="13">F-box/LRR-repeat protein 19-like</fullName>
    </recommendedName>
</protein>
<dbReference type="EMBL" id="JAGTTL010000015">
    <property type="protein sequence ID" value="KAK6311522.1"/>
    <property type="molecule type" value="Genomic_DNA"/>
</dbReference>
<dbReference type="GO" id="GO:0003677">
    <property type="term" value="F:DNA binding"/>
    <property type="evidence" value="ECO:0007669"/>
    <property type="project" value="UniProtKB-KW"/>
</dbReference>
<dbReference type="InterPro" id="IPR019787">
    <property type="entry name" value="Znf_PHD-finger"/>
</dbReference>
<dbReference type="Gene3D" id="3.80.10.10">
    <property type="entry name" value="Ribonuclease Inhibitor"/>
    <property type="match status" value="1"/>
</dbReference>
<feature type="compositionally biased region" description="Gly residues" evidence="8">
    <location>
        <begin position="226"/>
        <end position="236"/>
    </location>
</feature>
<keyword evidence="6" id="KW-0238">DNA-binding</keyword>
<organism evidence="11 12">
    <name type="scientific">Coregonus suidteri</name>
    <dbReference type="NCBI Taxonomy" id="861788"/>
    <lineage>
        <taxon>Eukaryota</taxon>
        <taxon>Metazoa</taxon>
        <taxon>Chordata</taxon>
        <taxon>Craniata</taxon>
        <taxon>Vertebrata</taxon>
        <taxon>Euteleostomi</taxon>
        <taxon>Actinopterygii</taxon>
        <taxon>Neopterygii</taxon>
        <taxon>Teleostei</taxon>
        <taxon>Protacanthopterygii</taxon>
        <taxon>Salmoniformes</taxon>
        <taxon>Salmonidae</taxon>
        <taxon>Coregoninae</taxon>
        <taxon>Coregonus</taxon>
    </lineage>
</organism>
<keyword evidence="5" id="KW-0862">Zinc</keyword>
<gene>
    <name evidence="11" type="ORF">J4Q44_G00171860</name>
</gene>
<evidence type="ECO:0000256" key="8">
    <source>
        <dbReference type="SAM" id="MobiDB-lite"/>
    </source>
</evidence>
<feature type="compositionally biased region" description="Gly residues" evidence="8">
    <location>
        <begin position="466"/>
        <end position="476"/>
    </location>
</feature>
<keyword evidence="2" id="KW-0479">Metal-binding</keyword>
<evidence type="ECO:0000256" key="3">
    <source>
        <dbReference type="ARBA" id="ARBA00022737"/>
    </source>
</evidence>
<dbReference type="Pfam" id="PF12937">
    <property type="entry name" value="F-box-like"/>
    <property type="match status" value="1"/>
</dbReference>
<evidence type="ECO:0000256" key="4">
    <source>
        <dbReference type="ARBA" id="ARBA00022771"/>
    </source>
</evidence>
<name>A0AAN8LFR2_9TELE</name>
<dbReference type="Pfam" id="PF02008">
    <property type="entry name" value="zf-CXXC"/>
    <property type="match status" value="1"/>
</dbReference>
<dbReference type="SMART" id="SM00367">
    <property type="entry name" value="LRR_CC"/>
    <property type="match status" value="3"/>
</dbReference>
<evidence type="ECO:0000256" key="6">
    <source>
        <dbReference type="ARBA" id="ARBA00023125"/>
    </source>
</evidence>
<evidence type="ECO:0000313" key="11">
    <source>
        <dbReference type="EMBL" id="KAK6311522.1"/>
    </source>
</evidence>
<dbReference type="InterPro" id="IPR001810">
    <property type="entry name" value="F-box_dom"/>
</dbReference>
<feature type="compositionally biased region" description="Basic residues" evidence="8">
    <location>
        <begin position="194"/>
        <end position="210"/>
    </location>
</feature>
<feature type="compositionally biased region" description="Basic and acidic residues" evidence="8">
    <location>
        <begin position="574"/>
        <end position="586"/>
    </location>
</feature>